<evidence type="ECO:0000313" key="3">
    <source>
        <dbReference type="Proteomes" id="UP001151234"/>
    </source>
</evidence>
<comment type="caution">
    <text evidence="2">The sequence shown here is derived from an EMBL/GenBank/DDBJ whole genome shotgun (WGS) entry which is preliminary data.</text>
</comment>
<accession>A0A9X3UH14</accession>
<dbReference type="AlphaFoldDB" id="A0A9X3UH14"/>
<dbReference type="Proteomes" id="UP001151234">
    <property type="component" value="Unassembled WGS sequence"/>
</dbReference>
<dbReference type="PANTHER" id="PTHR12110:SF41">
    <property type="entry name" value="INOSOSE DEHYDRATASE"/>
    <property type="match status" value="1"/>
</dbReference>
<dbReference type="EMBL" id="JAPJZI010000001">
    <property type="protein sequence ID" value="MDA5398982.1"/>
    <property type="molecule type" value="Genomic_DNA"/>
</dbReference>
<dbReference type="InterPro" id="IPR050312">
    <property type="entry name" value="IolE/XylAMocC-like"/>
</dbReference>
<dbReference type="RefSeq" id="WP_267990428.1">
    <property type="nucleotide sequence ID" value="NZ_JAPJZI010000001.1"/>
</dbReference>
<dbReference type="PANTHER" id="PTHR12110">
    <property type="entry name" value="HYDROXYPYRUVATE ISOMERASE"/>
    <property type="match status" value="1"/>
</dbReference>
<dbReference type="SUPFAM" id="SSF51658">
    <property type="entry name" value="Xylose isomerase-like"/>
    <property type="match status" value="1"/>
</dbReference>
<organism evidence="2 3">
    <name type="scientific">Hoeflea prorocentri</name>
    <dbReference type="NCBI Taxonomy" id="1922333"/>
    <lineage>
        <taxon>Bacteria</taxon>
        <taxon>Pseudomonadati</taxon>
        <taxon>Pseudomonadota</taxon>
        <taxon>Alphaproteobacteria</taxon>
        <taxon>Hyphomicrobiales</taxon>
        <taxon>Rhizobiaceae</taxon>
        <taxon>Hoeflea</taxon>
    </lineage>
</organism>
<name>A0A9X3UH14_9HYPH</name>
<keyword evidence="3" id="KW-1185">Reference proteome</keyword>
<dbReference type="InterPro" id="IPR036237">
    <property type="entry name" value="Xyl_isomerase-like_sf"/>
</dbReference>
<evidence type="ECO:0000313" key="2">
    <source>
        <dbReference type="EMBL" id="MDA5398982.1"/>
    </source>
</evidence>
<sequence>MDLSFQLYSARNFTPWDKVLSYLSQMGYTQVEGFGGVYEDAAAFRGSMDDNGLAMPTGHFGVETLEDDFDAVIALAETLGINSIFCPYLNEDQRPTDAAGYTQFARRLSAINTKVRATGRRFGWHNHDFEFRPLADGTIPQKVILDEAPDIDWEADIAWIIRGGGEPLEWIENYGSRITSVHVKDIAPAGQCEDEDGWEDVGHGIVAWKNILRALNESAKVSYFVMEHDNPNDFERFARRSFQAMSRFAEEANG</sequence>
<proteinExistence type="predicted"/>
<evidence type="ECO:0000259" key="1">
    <source>
        <dbReference type="Pfam" id="PF01261"/>
    </source>
</evidence>
<dbReference type="Gene3D" id="3.20.20.150">
    <property type="entry name" value="Divalent-metal-dependent TIM barrel enzymes"/>
    <property type="match status" value="1"/>
</dbReference>
<dbReference type="Pfam" id="PF01261">
    <property type="entry name" value="AP_endonuc_2"/>
    <property type="match status" value="1"/>
</dbReference>
<dbReference type="InterPro" id="IPR013022">
    <property type="entry name" value="Xyl_isomerase-like_TIM-brl"/>
</dbReference>
<feature type="domain" description="Xylose isomerase-like TIM barrel" evidence="1">
    <location>
        <begin position="22"/>
        <end position="233"/>
    </location>
</feature>
<protein>
    <submittedName>
        <fullName evidence="2">Sugar phosphate isomerase/epimerase</fullName>
    </submittedName>
</protein>
<gene>
    <name evidence="2" type="ORF">OQ273_10400</name>
</gene>
<dbReference type="GO" id="GO:0016853">
    <property type="term" value="F:isomerase activity"/>
    <property type="evidence" value="ECO:0007669"/>
    <property type="project" value="UniProtKB-KW"/>
</dbReference>
<reference evidence="2" key="1">
    <citation type="submission" date="2022-11" db="EMBL/GenBank/DDBJ databases">
        <title>Draft genome sequence of Hoeflea poritis E7-10 and Hoeflea prorocentri PM5-8, separated from scleractinian coral Porites lutea and marine dinoflagellate.</title>
        <authorList>
            <person name="Zhang G."/>
            <person name="Wei Q."/>
            <person name="Cai L."/>
        </authorList>
    </citation>
    <scope>NUCLEOTIDE SEQUENCE</scope>
    <source>
        <strain evidence="2">PM5-8</strain>
    </source>
</reference>
<keyword evidence="2" id="KW-0413">Isomerase</keyword>